<keyword evidence="1" id="KW-0812">Transmembrane</keyword>
<gene>
    <name evidence="2" type="ORF">K505DRAFT_330140</name>
</gene>
<accession>A0A6A6WRL2</accession>
<dbReference type="EMBL" id="MU002413">
    <property type="protein sequence ID" value="KAF2786740.1"/>
    <property type="molecule type" value="Genomic_DNA"/>
</dbReference>
<evidence type="ECO:0000256" key="1">
    <source>
        <dbReference type="SAM" id="Phobius"/>
    </source>
</evidence>
<evidence type="ECO:0000313" key="2">
    <source>
        <dbReference type="EMBL" id="KAF2786740.1"/>
    </source>
</evidence>
<evidence type="ECO:0000313" key="3">
    <source>
        <dbReference type="Proteomes" id="UP000799757"/>
    </source>
</evidence>
<keyword evidence="1" id="KW-1133">Transmembrane helix</keyword>
<proteinExistence type="predicted"/>
<name>A0A6A6WRL2_9PLEO</name>
<organism evidence="2 3">
    <name type="scientific">Melanomma pulvis-pyrius CBS 109.77</name>
    <dbReference type="NCBI Taxonomy" id="1314802"/>
    <lineage>
        <taxon>Eukaryota</taxon>
        <taxon>Fungi</taxon>
        <taxon>Dikarya</taxon>
        <taxon>Ascomycota</taxon>
        <taxon>Pezizomycotina</taxon>
        <taxon>Dothideomycetes</taxon>
        <taxon>Pleosporomycetidae</taxon>
        <taxon>Pleosporales</taxon>
        <taxon>Melanommataceae</taxon>
        <taxon>Melanomma</taxon>
    </lineage>
</organism>
<keyword evidence="3" id="KW-1185">Reference proteome</keyword>
<keyword evidence="1" id="KW-0472">Membrane</keyword>
<protein>
    <submittedName>
        <fullName evidence="2">Uncharacterized protein</fullName>
    </submittedName>
</protein>
<dbReference type="Proteomes" id="UP000799757">
    <property type="component" value="Unassembled WGS sequence"/>
</dbReference>
<reference evidence="2" key="1">
    <citation type="journal article" date="2020" name="Stud. Mycol.">
        <title>101 Dothideomycetes genomes: a test case for predicting lifestyles and emergence of pathogens.</title>
        <authorList>
            <person name="Haridas S."/>
            <person name="Albert R."/>
            <person name="Binder M."/>
            <person name="Bloem J."/>
            <person name="Labutti K."/>
            <person name="Salamov A."/>
            <person name="Andreopoulos B."/>
            <person name="Baker S."/>
            <person name="Barry K."/>
            <person name="Bills G."/>
            <person name="Bluhm B."/>
            <person name="Cannon C."/>
            <person name="Castanera R."/>
            <person name="Culley D."/>
            <person name="Daum C."/>
            <person name="Ezra D."/>
            <person name="Gonzalez J."/>
            <person name="Henrissat B."/>
            <person name="Kuo A."/>
            <person name="Liang C."/>
            <person name="Lipzen A."/>
            <person name="Lutzoni F."/>
            <person name="Magnuson J."/>
            <person name="Mondo S."/>
            <person name="Nolan M."/>
            <person name="Ohm R."/>
            <person name="Pangilinan J."/>
            <person name="Park H.-J."/>
            <person name="Ramirez L."/>
            <person name="Alfaro M."/>
            <person name="Sun H."/>
            <person name="Tritt A."/>
            <person name="Yoshinaga Y."/>
            <person name="Zwiers L.-H."/>
            <person name="Turgeon B."/>
            <person name="Goodwin S."/>
            <person name="Spatafora J."/>
            <person name="Crous P."/>
            <person name="Grigoriev I."/>
        </authorList>
    </citation>
    <scope>NUCLEOTIDE SEQUENCE</scope>
    <source>
        <strain evidence="2">CBS 109.77</strain>
    </source>
</reference>
<dbReference type="AlphaFoldDB" id="A0A6A6WRL2"/>
<sequence length="344" mass="37006">MIRDLFLTVARTFQVFFRSLMDVFLTEIEVPVLSALYKKYTGKKPSLLGVILLVAAVPITIITKLTHRTMPTYSKEILTTVFSGGAATASKEFSTADVAVESVDHPLKTKYLEAVAKMPGFSEAAPYITSVLYGINVLLDSFALPISVAIDAVSIPGTNLKVPVTKAQRFLDLAVIGTAILTTMFSIPMIESADSWDATVYPELRFVLWGVDVANQVIDAIGMAVSEENSSIKYQLQVVDALFVCFSLYGNEIIAIEEASTENTDKGKKIAKWSAVECVSVFVAGLSSSIGPLAVKAVKSPDEKLEAAAAWAFMLRVSGELAAGSQTVRSIYAGATSKTFQNST</sequence>
<feature type="transmembrane region" description="Helical" evidence="1">
    <location>
        <begin position="46"/>
        <end position="65"/>
    </location>
</feature>